<reference evidence="2" key="1">
    <citation type="submission" date="2023-10" db="EMBL/GenBank/DDBJ databases">
        <authorList>
            <person name="Chen Y."/>
            <person name="Shah S."/>
            <person name="Dougan E. K."/>
            <person name="Thang M."/>
            <person name="Chan C."/>
        </authorList>
    </citation>
    <scope>NUCLEOTIDE SEQUENCE [LARGE SCALE GENOMIC DNA]</scope>
</reference>
<gene>
    <name evidence="2" type="ORF">PCOR1329_LOCUS69244</name>
</gene>
<dbReference type="Proteomes" id="UP001189429">
    <property type="component" value="Unassembled WGS sequence"/>
</dbReference>
<sequence>MGETSERPHLGAAGLSFQGALGLQEIAHCGCPPGRCGARPPGTCCARPQRLARRAAPLQMCPPSASASTGVWTSDQAIETQSQSRRPVAAASGVGDIAHS</sequence>
<feature type="region of interest" description="Disordered" evidence="1">
    <location>
        <begin position="77"/>
        <end position="100"/>
    </location>
</feature>
<name>A0ABN9WPA9_9DINO</name>
<protein>
    <submittedName>
        <fullName evidence="2">Uncharacterized protein</fullName>
    </submittedName>
</protein>
<organism evidence="2 3">
    <name type="scientific">Prorocentrum cordatum</name>
    <dbReference type="NCBI Taxonomy" id="2364126"/>
    <lineage>
        <taxon>Eukaryota</taxon>
        <taxon>Sar</taxon>
        <taxon>Alveolata</taxon>
        <taxon>Dinophyceae</taxon>
        <taxon>Prorocentrales</taxon>
        <taxon>Prorocentraceae</taxon>
        <taxon>Prorocentrum</taxon>
    </lineage>
</organism>
<dbReference type="EMBL" id="CAUYUJ010019075">
    <property type="protein sequence ID" value="CAK0888449.1"/>
    <property type="molecule type" value="Genomic_DNA"/>
</dbReference>
<evidence type="ECO:0000313" key="3">
    <source>
        <dbReference type="Proteomes" id="UP001189429"/>
    </source>
</evidence>
<proteinExistence type="predicted"/>
<accession>A0ABN9WPA9</accession>
<evidence type="ECO:0000256" key="1">
    <source>
        <dbReference type="SAM" id="MobiDB-lite"/>
    </source>
</evidence>
<comment type="caution">
    <text evidence="2">The sequence shown here is derived from an EMBL/GenBank/DDBJ whole genome shotgun (WGS) entry which is preliminary data.</text>
</comment>
<keyword evidence="3" id="KW-1185">Reference proteome</keyword>
<evidence type="ECO:0000313" key="2">
    <source>
        <dbReference type="EMBL" id="CAK0888449.1"/>
    </source>
</evidence>